<dbReference type="PANTHER" id="PTHR21368">
    <property type="entry name" value="50S RIBOSOMAL PROTEIN L9"/>
    <property type="match status" value="1"/>
</dbReference>
<dbReference type="InterPro" id="IPR000244">
    <property type="entry name" value="Ribosomal_bL9"/>
</dbReference>
<feature type="compositionally biased region" description="Low complexity" evidence="4">
    <location>
        <begin position="208"/>
        <end position="224"/>
    </location>
</feature>
<dbReference type="Proteomes" id="UP001174691">
    <property type="component" value="Unassembled WGS sequence"/>
</dbReference>
<feature type="compositionally biased region" description="Pro residues" evidence="4">
    <location>
        <begin position="179"/>
        <end position="193"/>
    </location>
</feature>
<feature type="region of interest" description="Disordered" evidence="4">
    <location>
        <begin position="203"/>
        <end position="224"/>
    </location>
</feature>
<dbReference type="GO" id="GO:0003735">
    <property type="term" value="F:structural constituent of ribosome"/>
    <property type="evidence" value="ECO:0007669"/>
    <property type="project" value="InterPro"/>
</dbReference>
<gene>
    <name evidence="6" type="ORF">NKR19_g7825</name>
</gene>
<dbReference type="Pfam" id="PF01281">
    <property type="entry name" value="Ribosomal_L9_N"/>
    <property type="match status" value="1"/>
</dbReference>
<sequence length="309" mass="33890">MAAPVFGRTPTCLNCIRRLVTPAPRSAAASSWTAPGSSPFRPQIQQQVRHKSKHHYDEGVIVRLLEDIPRYGRKDSIFRVDRGRMRNLWYPKHKAEYMTAQRFAELGLSKKHDVGEREYDFRAHEAGGGAAEDETVAAPAPRTAAEEAVASYTLAPERIHALLSTLVVPTLTFHRKPIPQPAAVPAPAPPAQPEQPKRSPLLAQHYGTTTPSTEPETTSSDEPTAIFGSVSTTDVLLAVRSDLALDPEASRIPLDARGIRFVGLEAETDRVKSLGEWEVEIDVPGASKFTPEVSVVRRVVKVVAAEEEE</sequence>
<dbReference type="GO" id="GO:0005840">
    <property type="term" value="C:ribosome"/>
    <property type="evidence" value="ECO:0007669"/>
    <property type="project" value="UniProtKB-KW"/>
</dbReference>
<reference evidence="6" key="1">
    <citation type="submission" date="2022-07" db="EMBL/GenBank/DDBJ databases">
        <title>Fungi with potential for degradation of polypropylene.</title>
        <authorList>
            <person name="Gostincar C."/>
        </authorList>
    </citation>
    <scope>NUCLEOTIDE SEQUENCE</scope>
    <source>
        <strain evidence="6">EXF-13287</strain>
    </source>
</reference>
<feature type="domain" description="Ribosomal protein L9" evidence="5">
    <location>
        <begin position="62"/>
        <end position="106"/>
    </location>
</feature>
<keyword evidence="7" id="KW-1185">Reference proteome</keyword>
<organism evidence="6 7">
    <name type="scientific">Coniochaeta hoffmannii</name>
    <dbReference type="NCBI Taxonomy" id="91930"/>
    <lineage>
        <taxon>Eukaryota</taxon>
        <taxon>Fungi</taxon>
        <taxon>Dikarya</taxon>
        <taxon>Ascomycota</taxon>
        <taxon>Pezizomycotina</taxon>
        <taxon>Sordariomycetes</taxon>
        <taxon>Sordariomycetidae</taxon>
        <taxon>Coniochaetales</taxon>
        <taxon>Coniochaetaceae</taxon>
        <taxon>Coniochaeta</taxon>
    </lineage>
</organism>
<evidence type="ECO:0000313" key="7">
    <source>
        <dbReference type="Proteomes" id="UP001174691"/>
    </source>
</evidence>
<proteinExistence type="inferred from homology"/>
<dbReference type="InterPro" id="IPR036935">
    <property type="entry name" value="Ribosomal_bL9_N_sf"/>
</dbReference>
<comment type="similarity">
    <text evidence="1">Belongs to the bacterial ribosomal protein bL9 family.</text>
</comment>
<keyword evidence="2" id="KW-0689">Ribosomal protein</keyword>
<evidence type="ECO:0000256" key="4">
    <source>
        <dbReference type="SAM" id="MobiDB-lite"/>
    </source>
</evidence>
<evidence type="ECO:0000256" key="2">
    <source>
        <dbReference type="ARBA" id="ARBA00022980"/>
    </source>
</evidence>
<dbReference type="SUPFAM" id="SSF55658">
    <property type="entry name" value="L9 N-domain-like"/>
    <property type="match status" value="1"/>
</dbReference>
<dbReference type="InterPro" id="IPR020070">
    <property type="entry name" value="Ribosomal_bL9_N"/>
</dbReference>
<comment type="caution">
    <text evidence="6">The sequence shown here is derived from an EMBL/GenBank/DDBJ whole genome shotgun (WGS) entry which is preliminary data.</text>
</comment>
<dbReference type="AlphaFoldDB" id="A0AA38VFP4"/>
<dbReference type="EMBL" id="JANBVN010000144">
    <property type="protein sequence ID" value="KAJ9138526.1"/>
    <property type="molecule type" value="Genomic_DNA"/>
</dbReference>
<dbReference type="GO" id="GO:1990904">
    <property type="term" value="C:ribonucleoprotein complex"/>
    <property type="evidence" value="ECO:0007669"/>
    <property type="project" value="UniProtKB-KW"/>
</dbReference>
<dbReference type="InterPro" id="IPR009027">
    <property type="entry name" value="Ribosomal_bL9/RNase_H1_N"/>
</dbReference>
<keyword evidence="3" id="KW-0687">Ribonucleoprotein</keyword>
<name>A0AA38VFP4_9PEZI</name>
<evidence type="ECO:0000256" key="3">
    <source>
        <dbReference type="ARBA" id="ARBA00023274"/>
    </source>
</evidence>
<protein>
    <recommendedName>
        <fullName evidence="5">Ribosomal protein L9 domain-containing protein</fullName>
    </recommendedName>
</protein>
<dbReference type="Gene3D" id="3.40.5.10">
    <property type="entry name" value="Ribosomal protein L9, N-terminal domain"/>
    <property type="match status" value="1"/>
</dbReference>
<evidence type="ECO:0000259" key="5">
    <source>
        <dbReference type="Pfam" id="PF01281"/>
    </source>
</evidence>
<dbReference type="GO" id="GO:0006412">
    <property type="term" value="P:translation"/>
    <property type="evidence" value="ECO:0007669"/>
    <property type="project" value="InterPro"/>
</dbReference>
<evidence type="ECO:0000256" key="1">
    <source>
        <dbReference type="ARBA" id="ARBA00010605"/>
    </source>
</evidence>
<feature type="region of interest" description="Disordered" evidence="4">
    <location>
        <begin position="179"/>
        <end position="198"/>
    </location>
</feature>
<accession>A0AA38VFP4</accession>
<evidence type="ECO:0000313" key="6">
    <source>
        <dbReference type="EMBL" id="KAJ9138526.1"/>
    </source>
</evidence>